<dbReference type="PANTHER" id="PTHR42879:SF2">
    <property type="entry name" value="3-OXOACYL-[ACYL-CARRIER-PROTEIN] REDUCTASE FABG"/>
    <property type="match status" value="1"/>
</dbReference>
<dbReference type="Proteomes" id="UP000264036">
    <property type="component" value="Unassembled WGS sequence"/>
</dbReference>
<dbReference type="FunFam" id="3.40.50.720:FF:000173">
    <property type="entry name" value="3-oxoacyl-[acyl-carrier protein] reductase"/>
    <property type="match status" value="1"/>
</dbReference>
<dbReference type="AlphaFoldDB" id="A0A356LKV6"/>
<dbReference type="EMBL" id="DOEK01000040">
    <property type="protein sequence ID" value="HBP31606.1"/>
    <property type="molecule type" value="Genomic_DNA"/>
</dbReference>
<keyword evidence="2" id="KW-0560">Oxidoreductase</keyword>
<protein>
    <submittedName>
        <fullName evidence="3">NAD(P)-dependent oxidoreductase</fullName>
    </submittedName>
</protein>
<sequence length="253" mass="26638">MINNKPAVALITGGAGKIGLAIGERLAQDGHRIVLVDISASVHVVAQELRDRAIDARAVQIDITDPQAVQTLPEQLGDWWADLSILINNAGISPKANGQKSPVMNMSLEEWNSVMAVNLNGMFLVTRTCLQSMHNRGWGRIVMIASQAARTRTIVPGAHYQASKAATVGFARVLAAEVAQYGITVNCVAPGRIESNMTAAVDTTTNTSLASAIPAARMGAPSEVAEAVAYFTSEHSGYCVGAILDVNGGSFMP</sequence>
<organism evidence="3 4">
    <name type="scientific">Advenella kashmirensis</name>
    <dbReference type="NCBI Taxonomy" id="310575"/>
    <lineage>
        <taxon>Bacteria</taxon>
        <taxon>Pseudomonadati</taxon>
        <taxon>Pseudomonadota</taxon>
        <taxon>Betaproteobacteria</taxon>
        <taxon>Burkholderiales</taxon>
        <taxon>Alcaligenaceae</taxon>
    </lineage>
</organism>
<evidence type="ECO:0000256" key="1">
    <source>
        <dbReference type="ARBA" id="ARBA00006484"/>
    </source>
</evidence>
<dbReference type="Gene3D" id="3.40.50.720">
    <property type="entry name" value="NAD(P)-binding Rossmann-like Domain"/>
    <property type="match status" value="1"/>
</dbReference>
<evidence type="ECO:0000313" key="4">
    <source>
        <dbReference type="Proteomes" id="UP000264036"/>
    </source>
</evidence>
<name>A0A356LKV6_9BURK</name>
<dbReference type="PRINTS" id="PR00081">
    <property type="entry name" value="GDHRDH"/>
</dbReference>
<dbReference type="NCBIfam" id="NF009466">
    <property type="entry name" value="PRK12826.1-2"/>
    <property type="match status" value="1"/>
</dbReference>
<dbReference type="SUPFAM" id="SSF51735">
    <property type="entry name" value="NAD(P)-binding Rossmann-fold domains"/>
    <property type="match status" value="1"/>
</dbReference>
<dbReference type="PANTHER" id="PTHR42879">
    <property type="entry name" value="3-OXOACYL-(ACYL-CARRIER-PROTEIN) REDUCTASE"/>
    <property type="match status" value="1"/>
</dbReference>
<dbReference type="GO" id="GO:0016491">
    <property type="term" value="F:oxidoreductase activity"/>
    <property type="evidence" value="ECO:0007669"/>
    <property type="project" value="UniProtKB-KW"/>
</dbReference>
<proteinExistence type="inferred from homology"/>
<dbReference type="PRINTS" id="PR00080">
    <property type="entry name" value="SDRFAMILY"/>
</dbReference>
<reference evidence="3 4" key="1">
    <citation type="journal article" date="2018" name="Nat. Biotechnol.">
        <title>A standardized bacterial taxonomy based on genome phylogeny substantially revises the tree of life.</title>
        <authorList>
            <person name="Parks D.H."/>
            <person name="Chuvochina M."/>
            <person name="Waite D.W."/>
            <person name="Rinke C."/>
            <person name="Skarshewski A."/>
            <person name="Chaumeil P.A."/>
            <person name="Hugenholtz P."/>
        </authorList>
    </citation>
    <scope>NUCLEOTIDE SEQUENCE [LARGE SCALE GENOMIC DNA]</scope>
    <source>
        <strain evidence="3">UBA10707</strain>
    </source>
</reference>
<gene>
    <name evidence="3" type="ORF">DD666_19615</name>
</gene>
<dbReference type="Pfam" id="PF13561">
    <property type="entry name" value="adh_short_C2"/>
    <property type="match status" value="1"/>
</dbReference>
<dbReference type="InterPro" id="IPR002347">
    <property type="entry name" value="SDR_fam"/>
</dbReference>
<dbReference type="InterPro" id="IPR036291">
    <property type="entry name" value="NAD(P)-bd_dom_sf"/>
</dbReference>
<evidence type="ECO:0000313" key="3">
    <source>
        <dbReference type="EMBL" id="HBP31606.1"/>
    </source>
</evidence>
<dbReference type="InterPro" id="IPR050259">
    <property type="entry name" value="SDR"/>
</dbReference>
<comment type="caution">
    <text evidence="3">The sequence shown here is derived from an EMBL/GenBank/DDBJ whole genome shotgun (WGS) entry which is preliminary data.</text>
</comment>
<evidence type="ECO:0000256" key="2">
    <source>
        <dbReference type="ARBA" id="ARBA00023002"/>
    </source>
</evidence>
<comment type="similarity">
    <text evidence="1">Belongs to the short-chain dehydrogenases/reductases (SDR) family.</text>
</comment>
<accession>A0A356LKV6</accession>